<dbReference type="EMBL" id="KE343270">
    <property type="protein sequence ID" value="EXB20722.1"/>
    <property type="molecule type" value="Genomic_DNA"/>
</dbReference>
<accession>W9QW18</accession>
<feature type="compositionally biased region" description="Low complexity" evidence="3">
    <location>
        <begin position="514"/>
        <end position="542"/>
    </location>
</feature>
<feature type="compositionally biased region" description="Basic and acidic residues" evidence="3">
    <location>
        <begin position="409"/>
        <end position="426"/>
    </location>
</feature>
<feature type="compositionally biased region" description="Low complexity" evidence="3">
    <location>
        <begin position="561"/>
        <end position="574"/>
    </location>
</feature>
<feature type="compositionally biased region" description="Basic and acidic residues" evidence="3">
    <location>
        <begin position="593"/>
        <end position="609"/>
    </location>
</feature>
<dbReference type="KEGG" id="mnt:21391024"/>
<dbReference type="Gene3D" id="1.20.920.10">
    <property type="entry name" value="Bromodomain-like"/>
    <property type="match status" value="1"/>
</dbReference>
<evidence type="ECO:0000256" key="2">
    <source>
        <dbReference type="PROSITE-ProRule" id="PRU00035"/>
    </source>
</evidence>
<dbReference type="Proteomes" id="UP000030645">
    <property type="component" value="Unassembled WGS sequence"/>
</dbReference>
<dbReference type="InterPro" id="IPR001005">
    <property type="entry name" value="SANT/Myb"/>
</dbReference>
<feature type="compositionally biased region" description="Basic and acidic residues" evidence="3">
    <location>
        <begin position="204"/>
        <end position="219"/>
    </location>
</feature>
<sequence length="681" mass="74975">MAKPNFPEKQTISTTTTWGTWEELLLACAVHRYGADSWDSVSSELRKRTSTLHLLTPHSCKQKYHDLRRRFTQNAVVSSAAADGAATANAAVASIPFLDELRRLRVAELRREVERYDLSIVSLESKVEKLKEEREQSLKETDERAEKADLEKEDGETKPENWSPENIAEKAVSGEGSVHDERSVDESNSTNLKDDAPETGGAAAEKEPERARECGKPAVEDSYDGSSETIAKGSAAVSPVEESEKVNSEKDGGGESAESKGGEEGAKEVCSSEMQSSTSLSRKKVEEPDEPDAEDQSVATKRAHHVESKSLADFLEILRSHRSGSFFERRLEIQDTTNYINMIRQHIDFEMVRIRLEEGWYSGCKSKFFRDVLLILNNAIVFFGRRSPESKAALELRLLVLKEMAQRSAKQDSLPKEETQAPKPEPEETDMLLRKPKLSVPMNACRKRSSITARAASTSSSGPERKKEQTQTSALLDVKPAMSWKQSDKSSDKAEELPSTKKRRKERLRAGAKNNSSNKSSVSRSNAENNKNSGANSNASPSTKGGTSNEISISKSDKKNNNSNASGKKQSAANFLNRMKRGSLSSNRSLPETLKDSDKSSRGGAEQKKSGGNKGNSKQKEQTSTRKASGGKQAKEHESPSKRSVGRPSKRAAAAAVPAKRSRQSIETEVTAARNAKKRRK</sequence>
<dbReference type="Pfam" id="PF00249">
    <property type="entry name" value="Myb_DNA-binding"/>
    <property type="match status" value="1"/>
</dbReference>
<dbReference type="CDD" id="cd04369">
    <property type="entry name" value="Bromodomain"/>
    <property type="match status" value="1"/>
</dbReference>
<evidence type="ECO:0000313" key="6">
    <source>
        <dbReference type="Proteomes" id="UP000030645"/>
    </source>
</evidence>
<feature type="region of interest" description="Disordered" evidence="3">
    <location>
        <begin position="129"/>
        <end position="304"/>
    </location>
</feature>
<dbReference type="SMART" id="SM00297">
    <property type="entry name" value="BROMO"/>
    <property type="match status" value="1"/>
</dbReference>
<dbReference type="Gene3D" id="1.10.10.60">
    <property type="entry name" value="Homeodomain-like"/>
    <property type="match status" value="1"/>
</dbReference>
<feature type="domain" description="Bromo" evidence="4">
    <location>
        <begin position="319"/>
        <end position="390"/>
    </location>
</feature>
<organism evidence="5 6">
    <name type="scientific">Morus notabilis</name>
    <dbReference type="NCBI Taxonomy" id="981085"/>
    <lineage>
        <taxon>Eukaryota</taxon>
        <taxon>Viridiplantae</taxon>
        <taxon>Streptophyta</taxon>
        <taxon>Embryophyta</taxon>
        <taxon>Tracheophyta</taxon>
        <taxon>Spermatophyta</taxon>
        <taxon>Magnoliopsida</taxon>
        <taxon>eudicotyledons</taxon>
        <taxon>Gunneridae</taxon>
        <taxon>Pentapetalae</taxon>
        <taxon>rosids</taxon>
        <taxon>fabids</taxon>
        <taxon>Rosales</taxon>
        <taxon>Moraceae</taxon>
        <taxon>Moreae</taxon>
        <taxon>Morus</taxon>
    </lineage>
</organism>
<proteinExistence type="predicted"/>
<feature type="compositionally biased region" description="Basic and acidic residues" evidence="3">
    <location>
        <begin position="129"/>
        <end position="159"/>
    </location>
</feature>
<name>W9QW18_9ROSA</name>
<dbReference type="InterPro" id="IPR036427">
    <property type="entry name" value="Bromodomain-like_sf"/>
</dbReference>
<reference evidence="6" key="1">
    <citation type="submission" date="2013-01" db="EMBL/GenBank/DDBJ databases">
        <title>Draft Genome Sequence of a Mulberry Tree, Morus notabilis C.K. Schneid.</title>
        <authorList>
            <person name="He N."/>
            <person name="Zhao S."/>
        </authorList>
    </citation>
    <scope>NUCLEOTIDE SEQUENCE</scope>
</reference>
<dbReference type="CDD" id="cd00167">
    <property type="entry name" value="SANT"/>
    <property type="match status" value="1"/>
</dbReference>
<dbReference type="STRING" id="981085.W9QW18"/>
<keyword evidence="1 2" id="KW-0103">Bromodomain</keyword>
<dbReference type="Pfam" id="PF00439">
    <property type="entry name" value="Bromodomain"/>
    <property type="match status" value="1"/>
</dbReference>
<dbReference type="InterPro" id="IPR009057">
    <property type="entry name" value="Homeodomain-like_sf"/>
</dbReference>
<feature type="compositionally biased region" description="Low complexity" evidence="3">
    <location>
        <begin position="450"/>
        <end position="461"/>
    </location>
</feature>
<evidence type="ECO:0000256" key="3">
    <source>
        <dbReference type="SAM" id="MobiDB-lite"/>
    </source>
</evidence>
<dbReference type="PANTHER" id="PTHR37888:SF11">
    <property type="entry name" value="DNA-BINDING BROMODOMAIN-CONTAINING PROTEIN"/>
    <property type="match status" value="1"/>
</dbReference>
<dbReference type="OrthoDB" id="1742084at2759"/>
<dbReference type="eggNOG" id="ENOG502QR9N">
    <property type="taxonomic scope" value="Eukaryota"/>
</dbReference>
<feature type="compositionally biased region" description="Polar residues" evidence="3">
    <location>
        <begin position="543"/>
        <end position="553"/>
    </location>
</feature>
<dbReference type="PROSITE" id="PS50014">
    <property type="entry name" value="BROMODOMAIN_2"/>
    <property type="match status" value="1"/>
</dbReference>
<feature type="compositionally biased region" description="Basic and acidic residues" evidence="3">
    <location>
        <begin position="242"/>
        <end position="267"/>
    </location>
</feature>
<feature type="compositionally biased region" description="Basic and acidic residues" evidence="3">
    <location>
        <begin position="486"/>
        <end position="499"/>
    </location>
</feature>
<dbReference type="SUPFAM" id="SSF47370">
    <property type="entry name" value="Bromodomain"/>
    <property type="match status" value="1"/>
</dbReference>
<evidence type="ECO:0000313" key="5">
    <source>
        <dbReference type="EMBL" id="EXB20722.1"/>
    </source>
</evidence>
<dbReference type="SUPFAM" id="SSF46689">
    <property type="entry name" value="Homeodomain-like"/>
    <property type="match status" value="1"/>
</dbReference>
<evidence type="ECO:0000256" key="1">
    <source>
        <dbReference type="ARBA" id="ARBA00023117"/>
    </source>
</evidence>
<dbReference type="InterPro" id="IPR001487">
    <property type="entry name" value="Bromodomain"/>
</dbReference>
<dbReference type="AlphaFoldDB" id="W9QW18"/>
<feature type="region of interest" description="Disordered" evidence="3">
    <location>
        <begin position="409"/>
        <end position="681"/>
    </location>
</feature>
<gene>
    <name evidence="5" type="ORF">L484_007629</name>
</gene>
<dbReference type="SMART" id="SM00717">
    <property type="entry name" value="SANT"/>
    <property type="match status" value="1"/>
</dbReference>
<protein>
    <recommendedName>
        <fullName evidence="4">Bromo domain-containing protein</fullName>
    </recommendedName>
</protein>
<keyword evidence="6" id="KW-1185">Reference proteome</keyword>
<evidence type="ECO:0000259" key="4">
    <source>
        <dbReference type="PROSITE" id="PS50014"/>
    </source>
</evidence>
<dbReference type="PANTHER" id="PTHR37888">
    <property type="entry name" value="DNA-BINDING BROMODOMAIN-CONTAINING PROTEIN"/>
    <property type="match status" value="1"/>
</dbReference>